<keyword evidence="11" id="KW-1185">Reference proteome</keyword>
<evidence type="ECO:0000256" key="3">
    <source>
        <dbReference type="ARBA" id="ARBA00022448"/>
    </source>
</evidence>
<keyword evidence="3" id="KW-0813">Transport</keyword>
<reference evidence="10" key="1">
    <citation type="submission" date="2022-08" db="EMBL/GenBank/DDBJ databases">
        <title>Genome analysis of Corynebacteriales strain.</title>
        <authorList>
            <person name="Lee S.D."/>
        </authorList>
    </citation>
    <scope>NUCLEOTIDE SEQUENCE</scope>
    <source>
        <strain evidence="10">D3-21</strain>
    </source>
</reference>
<feature type="transmembrane region" description="Helical" evidence="9">
    <location>
        <begin position="235"/>
        <end position="259"/>
    </location>
</feature>
<dbReference type="Pfam" id="PF01594">
    <property type="entry name" value="AI-2E_transport"/>
    <property type="match status" value="1"/>
</dbReference>
<evidence type="ECO:0000256" key="4">
    <source>
        <dbReference type="ARBA" id="ARBA00022475"/>
    </source>
</evidence>
<keyword evidence="7 9" id="KW-0472">Membrane</keyword>
<evidence type="ECO:0000256" key="2">
    <source>
        <dbReference type="ARBA" id="ARBA00009773"/>
    </source>
</evidence>
<feature type="transmembrane region" description="Helical" evidence="9">
    <location>
        <begin position="91"/>
        <end position="115"/>
    </location>
</feature>
<comment type="caution">
    <text evidence="10">The sequence shown here is derived from an EMBL/GenBank/DDBJ whole genome shotgun (WGS) entry which is preliminary data.</text>
</comment>
<feature type="compositionally biased region" description="Acidic residues" evidence="8">
    <location>
        <begin position="395"/>
        <end position="408"/>
    </location>
</feature>
<evidence type="ECO:0000256" key="5">
    <source>
        <dbReference type="ARBA" id="ARBA00022692"/>
    </source>
</evidence>
<feature type="transmembrane region" description="Helical" evidence="9">
    <location>
        <begin position="265"/>
        <end position="289"/>
    </location>
</feature>
<evidence type="ECO:0000313" key="10">
    <source>
        <dbReference type="EMBL" id="MDG3014669.1"/>
    </source>
</evidence>
<dbReference type="EMBL" id="JANRHA010000005">
    <property type="protein sequence ID" value="MDG3014669.1"/>
    <property type="molecule type" value="Genomic_DNA"/>
</dbReference>
<comment type="similarity">
    <text evidence="2">Belongs to the autoinducer-2 exporter (AI-2E) (TC 2.A.86) family.</text>
</comment>
<name>A0A9X4M0P9_9ACTN</name>
<dbReference type="Proteomes" id="UP001152755">
    <property type="component" value="Unassembled WGS sequence"/>
</dbReference>
<dbReference type="AlphaFoldDB" id="A0A9X4M0P9"/>
<dbReference type="GO" id="GO:0055085">
    <property type="term" value="P:transmembrane transport"/>
    <property type="evidence" value="ECO:0007669"/>
    <property type="project" value="TreeGrafter"/>
</dbReference>
<protein>
    <submittedName>
        <fullName evidence="10">AI-2E family transporter</fullName>
    </submittedName>
</protein>
<comment type="subcellular location">
    <subcellularLocation>
        <location evidence="1">Cell membrane</location>
        <topology evidence="1">Multi-pass membrane protein</topology>
    </subcellularLocation>
</comment>
<feature type="region of interest" description="Disordered" evidence="8">
    <location>
        <begin position="1"/>
        <end position="25"/>
    </location>
</feature>
<evidence type="ECO:0000256" key="1">
    <source>
        <dbReference type="ARBA" id="ARBA00004651"/>
    </source>
</evidence>
<dbReference type="PANTHER" id="PTHR21716:SF53">
    <property type="entry name" value="PERMEASE PERM-RELATED"/>
    <property type="match status" value="1"/>
</dbReference>
<dbReference type="PANTHER" id="PTHR21716">
    <property type="entry name" value="TRANSMEMBRANE PROTEIN"/>
    <property type="match status" value="1"/>
</dbReference>
<feature type="transmembrane region" description="Helical" evidence="9">
    <location>
        <begin position="333"/>
        <end position="364"/>
    </location>
</feature>
<evidence type="ECO:0000256" key="9">
    <source>
        <dbReference type="SAM" id="Phobius"/>
    </source>
</evidence>
<feature type="transmembrane region" description="Helical" evidence="9">
    <location>
        <begin position="174"/>
        <end position="199"/>
    </location>
</feature>
<evidence type="ECO:0000256" key="7">
    <source>
        <dbReference type="ARBA" id="ARBA00023136"/>
    </source>
</evidence>
<evidence type="ECO:0000256" key="8">
    <source>
        <dbReference type="SAM" id="MobiDB-lite"/>
    </source>
</evidence>
<keyword evidence="5 9" id="KW-0812">Transmembrane</keyword>
<gene>
    <name evidence="10" type="ORF">NVS88_08875</name>
</gene>
<dbReference type="GO" id="GO:0005886">
    <property type="term" value="C:plasma membrane"/>
    <property type="evidence" value="ECO:0007669"/>
    <property type="project" value="UniProtKB-SubCell"/>
</dbReference>
<dbReference type="RefSeq" id="WP_277835057.1">
    <property type="nucleotide sequence ID" value="NZ_JAAIVF010000007.1"/>
</dbReference>
<organism evidence="10 11">
    <name type="scientific">Speluncibacter jeojiensis</name>
    <dbReference type="NCBI Taxonomy" id="2710754"/>
    <lineage>
        <taxon>Bacteria</taxon>
        <taxon>Bacillati</taxon>
        <taxon>Actinomycetota</taxon>
        <taxon>Actinomycetes</taxon>
        <taxon>Mycobacteriales</taxon>
        <taxon>Speluncibacteraceae</taxon>
        <taxon>Speluncibacter</taxon>
    </lineage>
</organism>
<feature type="transmembrane region" description="Helical" evidence="9">
    <location>
        <begin position="36"/>
        <end position="55"/>
    </location>
</feature>
<evidence type="ECO:0000256" key="6">
    <source>
        <dbReference type="ARBA" id="ARBA00022989"/>
    </source>
</evidence>
<feature type="transmembrane region" description="Helical" evidence="9">
    <location>
        <begin position="61"/>
        <end position="79"/>
    </location>
</feature>
<keyword evidence="6 9" id="KW-1133">Transmembrane helix</keyword>
<feature type="region of interest" description="Disordered" evidence="8">
    <location>
        <begin position="379"/>
        <end position="408"/>
    </location>
</feature>
<keyword evidence="4" id="KW-1003">Cell membrane</keyword>
<feature type="transmembrane region" description="Helical" evidence="9">
    <location>
        <begin position="296"/>
        <end position="313"/>
    </location>
</feature>
<proteinExistence type="inferred from homology"/>
<accession>A0A9X4M0P9</accession>
<evidence type="ECO:0000313" key="11">
    <source>
        <dbReference type="Proteomes" id="UP001152755"/>
    </source>
</evidence>
<sequence length="408" mass="42291">MSPIADGADRAGPDSGGAGDAASRSRGAVIGSGGKWLAKWGLRLVLIAAGGWVLWFVLSKLWVIVLPVLLAVVLATVLWPPTRWMIDHRIAPAVSAAVSMLGFLLVFAGLIALIAPSLVSQSSALADRAVEGIGKVQNWLIGPPLNIEPDQIDHAIEAITHKVQSSASTIAEGVFSGVTAAGSALVTGVLVLVLTFFFIKDGRRFLPWMHRSTGSPAARHFEEVLRRMWNTLGGFIRTQALVSLIDAFFIGIGLIVLGVPLAGPLIVITFIGGFVPIVGAFVAGALAVLVALVAKGLTTALIVLAVILLVQQLEGNVLSPMLQSRSMQLHPVVVLLSVTAGGSLFGIIGAFLAVPVAAVGAVVIRYLDEIVTAHTAEAAVPSGGDGPVRVSGDEPVGDTADETPPDNR</sequence>
<dbReference type="InterPro" id="IPR002549">
    <property type="entry name" value="AI-2E-like"/>
</dbReference>